<dbReference type="AlphaFoldDB" id="A0A0G3BNV0"/>
<dbReference type="Gene3D" id="1.10.720.30">
    <property type="entry name" value="SAP domain"/>
    <property type="match status" value="1"/>
</dbReference>
<reference evidence="1 2" key="1">
    <citation type="submission" date="2015-05" db="EMBL/GenBank/DDBJ databases">
        <authorList>
            <person name="Tang B."/>
            <person name="Yu Y."/>
        </authorList>
    </citation>
    <scope>NUCLEOTIDE SEQUENCE [LARGE SCALE GENOMIC DNA]</scope>
    <source>
        <strain evidence="1 2">DSM 7029</strain>
    </source>
</reference>
<keyword evidence="2" id="KW-1185">Reference proteome</keyword>
<dbReference type="RefSeq" id="WP_047196289.1">
    <property type="nucleotide sequence ID" value="NZ_CP011371.1"/>
</dbReference>
<sequence length="86" mass="10145">MPPAPTRDPLHGKTLEQLLTELVEHFGWPELGRRIAIRCFTHDPSVRSSLTFLRRTPWARAKVESLYLYMLRERERQRQAGSSQDR</sequence>
<evidence type="ECO:0000313" key="2">
    <source>
        <dbReference type="Proteomes" id="UP000035352"/>
    </source>
</evidence>
<evidence type="ECO:0000313" key="1">
    <source>
        <dbReference type="EMBL" id="AKJ31077.1"/>
    </source>
</evidence>
<dbReference type="PATRIC" id="fig|413882.6.peg.4585"/>
<dbReference type="EMBL" id="CP011371">
    <property type="protein sequence ID" value="AKJ31077.1"/>
    <property type="molecule type" value="Genomic_DNA"/>
</dbReference>
<name>A0A0G3BNV0_9BURK</name>
<gene>
    <name evidence="1" type="ORF">AAW51_4386</name>
</gene>
<protein>
    <submittedName>
        <fullName evidence="1">Transporter</fullName>
    </submittedName>
</protein>
<accession>A0A0G3BNV0</accession>
<dbReference type="InterPro" id="IPR018668">
    <property type="entry name" value="DNA-binding_VF530-like"/>
</dbReference>
<dbReference type="STRING" id="413882.AAW51_4386"/>
<dbReference type="Pfam" id="PF09905">
    <property type="entry name" value="VF530"/>
    <property type="match status" value="1"/>
</dbReference>
<dbReference type="Proteomes" id="UP000035352">
    <property type="component" value="Chromosome"/>
</dbReference>
<dbReference type="OrthoDB" id="9806870at2"/>
<dbReference type="KEGG" id="pbh:AAW51_4386"/>
<dbReference type="GO" id="GO:0003677">
    <property type="term" value="F:DNA binding"/>
    <property type="evidence" value="ECO:0007669"/>
    <property type="project" value="InterPro"/>
</dbReference>
<organism evidence="1 2">
    <name type="scientific">Caldimonas brevitalea</name>
    <dbReference type="NCBI Taxonomy" id="413882"/>
    <lineage>
        <taxon>Bacteria</taxon>
        <taxon>Pseudomonadati</taxon>
        <taxon>Pseudomonadota</taxon>
        <taxon>Betaproteobacteria</taxon>
        <taxon>Burkholderiales</taxon>
        <taxon>Sphaerotilaceae</taxon>
        <taxon>Caldimonas</taxon>
    </lineage>
</organism>
<proteinExistence type="predicted"/>
<dbReference type="InterPro" id="IPR036361">
    <property type="entry name" value="SAP_dom_sf"/>
</dbReference>